<dbReference type="STRING" id="1035188.HMPREF9952_0750"/>
<proteinExistence type="predicted"/>
<sequence length="113" mass="13639">MDPRIFYFPGFSYRVYLPYPSPRKRQACLLQIQIARHLQPRVLQQHQMPRPHLVLDDLIRLSQHPMLPAQRPQHLVPYYIRSVLLIGLFSQAYWPRKGLLQIWRYCHIPQLSQ</sequence>
<protein>
    <submittedName>
        <fullName evidence="1">Uncharacterized protein</fullName>
    </submittedName>
</protein>
<evidence type="ECO:0000313" key="2">
    <source>
        <dbReference type="Proteomes" id="UP000006235"/>
    </source>
</evidence>
<comment type="caution">
    <text evidence="1">The sequence shown here is derived from an EMBL/GenBank/DDBJ whole genome shotgun (WGS) entry which is preliminary data.</text>
</comment>
<accession>F9Q9P7</accession>
<evidence type="ECO:0000313" key="1">
    <source>
        <dbReference type="EMBL" id="EGV05684.1"/>
    </source>
</evidence>
<gene>
    <name evidence="1" type="ORF">HMPREF9952_0750</name>
</gene>
<dbReference type="Proteomes" id="UP000006235">
    <property type="component" value="Unassembled WGS sequence"/>
</dbReference>
<reference evidence="1 2" key="1">
    <citation type="submission" date="2011-07" db="EMBL/GenBank/DDBJ databases">
        <authorList>
            <person name="Harkins D.M."/>
            <person name="Madupu R."/>
            <person name="Durkin A.S."/>
            <person name="Torralba M."/>
            <person name="Methe B."/>
            <person name="Sutton G.G."/>
            <person name="Nelson K.E."/>
        </authorList>
    </citation>
    <scope>NUCLEOTIDE SEQUENCE [LARGE SCALE GENOMIC DNA]</scope>
    <source>
        <strain evidence="1 2">HK 85</strain>
    </source>
</reference>
<dbReference type="EMBL" id="AFUV01000014">
    <property type="protein sequence ID" value="EGV05684.1"/>
    <property type="molecule type" value="Genomic_DNA"/>
</dbReference>
<name>F9Q9P7_9PAST</name>
<organism evidence="1 2">
    <name type="scientific">Haemophilus pittmaniae HK 85</name>
    <dbReference type="NCBI Taxonomy" id="1035188"/>
    <lineage>
        <taxon>Bacteria</taxon>
        <taxon>Pseudomonadati</taxon>
        <taxon>Pseudomonadota</taxon>
        <taxon>Gammaproteobacteria</taxon>
        <taxon>Pasteurellales</taxon>
        <taxon>Pasteurellaceae</taxon>
        <taxon>Haemophilus</taxon>
    </lineage>
</organism>
<dbReference type="AlphaFoldDB" id="F9Q9P7"/>